<gene>
    <name evidence="10 12" type="primary">glgB</name>
    <name evidence="12" type="ORF">HX018_13330</name>
</gene>
<dbReference type="Pfam" id="PF00128">
    <property type="entry name" value="Alpha-amylase"/>
    <property type="match status" value="2"/>
</dbReference>
<dbReference type="Pfam" id="PF02922">
    <property type="entry name" value="CBM_48"/>
    <property type="match status" value="1"/>
</dbReference>
<keyword evidence="8 10" id="KW-0320">Glycogen biosynthesis</keyword>
<dbReference type="HAMAP" id="MF_00685">
    <property type="entry name" value="GlgB"/>
    <property type="match status" value="1"/>
</dbReference>
<evidence type="ECO:0000256" key="5">
    <source>
        <dbReference type="ARBA" id="ARBA00022600"/>
    </source>
</evidence>
<dbReference type="GO" id="GO:0003844">
    <property type="term" value="F:1,4-alpha-glucan branching enzyme activity"/>
    <property type="evidence" value="ECO:0007669"/>
    <property type="project" value="UniProtKB-EC"/>
</dbReference>
<evidence type="ECO:0000256" key="3">
    <source>
        <dbReference type="ARBA" id="ARBA00004964"/>
    </source>
</evidence>
<dbReference type="EMBL" id="JACAGK010000040">
    <property type="protein sequence ID" value="MDM1049218.1"/>
    <property type="molecule type" value="Genomic_DNA"/>
</dbReference>
<protein>
    <recommendedName>
        <fullName evidence="10">1,4-alpha-glucan branching enzyme GlgB</fullName>
        <ecNumber evidence="10">2.4.1.18</ecNumber>
    </recommendedName>
    <alternativeName>
        <fullName evidence="10">1,4-alpha-D-glucan:1,4-alpha-D-glucan 6-glucosyl-transferase</fullName>
    </alternativeName>
    <alternativeName>
        <fullName evidence="10">Alpha-(1-&gt;4)-glucan branching enzyme</fullName>
    </alternativeName>
    <alternativeName>
        <fullName evidence="10">Glycogen branching enzyme</fullName>
        <shortName evidence="10">BE</shortName>
    </alternativeName>
</protein>
<evidence type="ECO:0000256" key="9">
    <source>
        <dbReference type="ARBA" id="ARBA00023277"/>
    </source>
</evidence>
<dbReference type="InterPro" id="IPR006407">
    <property type="entry name" value="GlgB"/>
</dbReference>
<dbReference type="InterPro" id="IPR014756">
    <property type="entry name" value="Ig_E-set"/>
</dbReference>
<dbReference type="PANTHER" id="PTHR43651:SF3">
    <property type="entry name" value="1,4-ALPHA-GLUCAN-BRANCHING ENZYME"/>
    <property type="match status" value="1"/>
</dbReference>
<keyword evidence="6 10" id="KW-0328">Glycosyltransferase</keyword>
<dbReference type="InterPro" id="IPR013780">
    <property type="entry name" value="Glyco_hydro_b"/>
</dbReference>
<dbReference type="InterPro" id="IPR037439">
    <property type="entry name" value="Branching_enzy"/>
</dbReference>
<dbReference type="SUPFAM" id="SSF51011">
    <property type="entry name" value="Glycosyl hydrolase domain"/>
    <property type="match status" value="1"/>
</dbReference>
<keyword evidence="13" id="KW-1185">Reference proteome</keyword>
<dbReference type="RefSeq" id="WP_286651722.1">
    <property type="nucleotide sequence ID" value="NZ_JACAGK010000040.1"/>
</dbReference>
<evidence type="ECO:0000256" key="2">
    <source>
        <dbReference type="ARBA" id="ARBA00002953"/>
    </source>
</evidence>
<evidence type="ECO:0000313" key="13">
    <source>
        <dbReference type="Proteomes" id="UP001170954"/>
    </source>
</evidence>
<dbReference type="Proteomes" id="UP001170954">
    <property type="component" value="Unassembled WGS sequence"/>
</dbReference>
<reference evidence="12" key="1">
    <citation type="submission" date="2020-06" db="EMBL/GenBank/DDBJ databases">
        <authorList>
            <person name="Dong N."/>
        </authorList>
    </citation>
    <scope>NUCLEOTIDE SEQUENCE</scope>
    <source>
        <strain evidence="12">R1692</strain>
    </source>
</reference>
<evidence type="ECO:0000256" key="8">
    <source>
        <dbReference type="ARBA" id="ARBA00023056"/>
    </source>
</evidence>
<dbReference type="PIRSF" id="PIRSF000463">
    <property type="entry name" value="GlgB"/>
    <property type="match status" value="1"/>
</dbReference>
<dbReference type="Gene3D" id="2.60.40.10">
    <property type="entry name" value="Immunoglobulins"/>
    <property type="match status" value="1"/>
</dbReference>
<dbReference type="SUPFAM" id="SSF81296">
    <property type="entry name" value="E set domains"/>
    <property type="match status" value="1"/>
</dbReference>
<dbReference type="SUPFAM" id="SSF51445">
    <property type="entry name" value="(Trans)glycosidases"/>
    <property type="match status" value="1"/>
</dbReference>
<dbReference type="NCBIfam" id="NF003811">
    <property type="entry name" value="PRK05402.1"/>
    <property type="match status" value="1"/>
</dbReference>
<sequence length="637" mass="73977">MTEAVQVHSLLSDFDVSLFRSGRHYKLYEKFGSHELRIDAVVGVYFAVWAPNAKEVSVIGNFNGWNPHSHQLHVRWDSSGIWEGFIPKLQNGEVYKYHILTNQGERLEKADPFALHTEIPPSTASIVSTTWYSWTDSEWMFNRRETNALDRPYSVYEMHLGSWMRDPKHPDRFFSYKEIADRLIPYLLEMGFTHVEFMPVMEHPYYPSWGYQITGYFAASSRYGSPQELMGLIDALHQAGIGVLLDWVPSHFPGDAHGLYRFDGTHLFEHEDPKKGFHPDWQSYIFNYGRNEVKSFLISNAFFWLDRYHVDGLRVDAVASMLYLDYSRKQDEWIPNEFGGNENLEAVAFLKELNEAVYKYFPNTQTIAEESTSWPGVSRATFQNGLGFGMKWMMGWMHDTLAYFKEDPINRSYHHDKMTFAGVYAFTENFMLPLSHDEVVYGKQSLIYKMPGDEWQKFANLRSLYLYMFTFSGSKLLFMGGEFGQTSEWNVNQSLDWHLLQFKPHSGMKKFVSDLNKVYRNYPALYEKAFSPEGFAWIEMADHTNSLFVYTRKGHNEENDLLVVLNLTPVVRRNFRVGATHAGTWELVLNSDETKYHGSGVSVKKKVATDAVFWMNQKQSIVLDIPPLAGLIFKRVL</sequence>
<evidence type="ECO:0000256" key="7">
    <source>
        <dbReference type="ARBA" id="ARBA00022679"/>
    </source>
</evidence>
<comment type="subunit">
    <text evidence="10">Monomer.</text>
</comment>
<feature type="active site" description="Nucleophile" evidence="10">
    <location>
        <position position="316"/>
    </location>
</feature>
<evidence type="ECO:0000256" key="1">
    <source>
        <dbReference type="ARBA" id="ARBA00000826"/>
    </source>
</evidence>
<proteinExistence type="inferred from homology"/>
<evidence type="ECO:0000256" key="6">
    <source>
        <dbReference type="ARBA" id="ARBA00022676"/>
    </source>
</evidence>
<dbReference type="InterPro" id="IPR004193">
    <property type="entry name" value="Glyco_hydro_13_N"/>
</dbReference>
<dbReference type="InterPro" id="IPR006048">
    <property type="entry name" value="A-amylase/branching_C"/>
</dbReference>
<comment type="catalytic activity">
    <reaction evidence="1 10">
        <text>Transfers a segment of a (1-&gt;4)-alpha-D-glucan chain to a primary hydroxy group in a similar glucan chain.</text>
        <dbReference type="EC" id="2.4.1.18"/>
    </reaction>
</comment>
<dbReference type="CDD" id="cd02855">
    <property type="entry name" value="E_set_GBE_prok_N"/>
    <property type="match status" value="1"/>
</dbReference>
<dbReference type="PANTHER" id="PTHR43651">
    <property type="entry name" value="1,4-ALPHA-GLUCAN-BRANCHING ENZYME"/>
    <property type="match status" value="1"/>
</dbReference>
<keyword evidence="5 10" id="KW-0321">Glycogen metabolism</keyword>
<dbReference type="Gene3D" id="3.20.20.80">
    <property type="entry name" value="Glycosidases"/>
    <property type="match status" value="1"/>
</dbReference>
<comment type="pathway">
    <text evidence="3 10">Glycan biosynthesis; glycogen biosynthesis.</text>
</comment>
<keyword evidence="7 10" id="KW-0808">Transferase</keyword>
<dbReference type="NCBIfam" id="TIGR01515">
    <property type="entry name" value="branching_enzym"/>
    <property type="match status" value="1"/>
</dbReference>
<dbReference type="SMART" id="SM00642">
    <property type="entry name" value="Aamy"/>
    <property type="match status" value="1"/>
</dbReference>
<evidence type="ECO:0000256" key="4">
    <source>
        <dbReference type="ARBA" id="ARBA00009000"/>
    </source>
</evidence>
<dbReference type="Gene3D" id="2.60.40.1180">
    <property type="entry name" value="Golgi alpha-mannosidase II"/>
    <property type="match status" value="1"/>
</dbReference>
<dbReference type="EC" id="2.4.1.18" evidence="10"/>
<evidence type="ECO:0000256" key="10">
    <source>
        <dbReference type="HAMAP-Rule" id="MF_00685"/>
    </source>
</evidence>
<name>A0ABT7NPP0_9SPHI</name>
<reference evidence="12" key="2">
    <citation type="journal article" date="2022" name="Sci. Total Environ.">
        <title>Prevalence, transmission, and molecular epidemiology of tet(X)-positive bacteria among humans, animals, and environmental niches in China: An epidemiological, and genomic-based study.</title>
        <authorList>
            <person name="Dong N."/>
            <person name="Zeng Y."/>
            <person name="Cai C."/>
            <person name="Sun C."/>
            <person name="Lu J."/>
            <person name="Liu C."/>
            <person name="Zhou H."/>
            <person name="Sun Q."/>
            <person name="Shu L."/>
            <person name="Wang H."/>
            <person name="Wang Y."/>
            <person name="Wang S."/>
            <person name="Wu C."/>
            <person name="Chan E.W."/>
            <person name="Chen G."/>
            <person name="Shen Z."/>
            <person name="Chen S."/>
            <person name="Zhang R."/>
        </authorList>
    </citation>
    <scope>NUCLEOTIDE SEQUENCE</scope>
    <source>
        <strain evidence="12">R1692</strain>
    </source>
</reference>
<evidence type="ECO:0000313" key="12">
    <source>
        <dbReference type="EMBL" id="MDM1049218.1"/>
    </source>
</evidence>
<organism evidence="12 13">
    <name type="scientific">Sphingobacterium hotanense</name>
    <dbReference type="NCBI Taxonomy" id="649196"/>
    <lineage>
        <taxon>Bacteria</taxon>
        <taxon>Pseudomonadati</taxon>
        <taxon>Bacteroidota</taxon>
        <taxon>Sphingobacteriia</taxon>
        <taxon>Sphingobacteriales</taxon>
        <taxon>Sphingobacteriaceae</taxon>
        <taxon>Sphingobacterium</taxon>
    </lineage>
</organism>
<accession>A0ABT7NPP0</accession>
<feature type="domain" description="Glycosyl hydrolase family 13 catalytic" evidence="11">
    <location>
        <begin position="167"/>
        <end position="503"/>
    </location>
</feature>
<comment type="caution">
    <text evidence="12">The sequence shown here is derived from an EMBL/GenBank/DDBJ whole genome shotgun (WGS) entry which is preliminary data.</text>
</comment>
<comment type="similarity">
    <text evidence="4 10">Belongs to the glycosyl hydrolase 13 family. GlgB subfamily.</text>
</comment>
<dbReference type="InterPro" id="IPR013783">
    <property type="entry name" value="Ig-like_fold"/>
</dbReference>
<keyword evidence="9 10" id="KW-0119">Carbohydrate metabolism</keyword>
<dbReference type="NCBIfam" id="NF008967">
    <property type="entry name" value="PRK12313.1"/>
    <property type="match status" value="1"/>
</dbReference>
<dbReference type="InterPro" id="IPR044143">
    <property type="entry name" value="GlgB_N_E_set_prok"/>
</dbReference>
<feature type="active site" description="Proton donor" evidence="10">
    <location>
        <position position="369"/>
    </location>
</feature>
<evidence type="ECO:0000259" key="11">
    <source>
        <dbReference type="SMART" id="SM00642"/>
    </source>
</evidence>
<comment type="function">
    <text evidence="2 10">Catalyzes the formation of the alpha-1,6-glucosidic linkages in glycogen by scission of a 1,4-alpha-linked oligosaccharide from growing alpha-1,4-glucan chains and the subsequent attachment of the oligosaccharide to the alpha-1,6 position.</text>
</comment>
<dbReference type="InterPro" id="IPR006047">
    <property type="entry name" value="GH13_cat_dom"/>
</dbReference>
<dbReference type="CDD" id="cd11322">
    <property type="entry name" value="AmyAc_Glg_BE"/>
    <property type="match status" value="1"/>
</dbReference>
<dbReference type="Pfam" id="PF02806">
    <property type="entry name" value="Alpha-amylase_C"/>
    <property type="match status" value="1"/>
</dbReference>
<dbReference type="InterPro" id="IPR017853">
    <property type="entry name" value="GH"/>
</dbReference>